<comment type="caution">
    <text evidence="2">The sequence shown here is derived from an EMBL/GenBank/DDBJ whole genome shotgun (WGS) entry which is preliminary data.</text>
</comment>
<evidence type="ECO:0000313" key="2">
    <source>
        <dbReference type="EMBL" id="KAG6481709.1"/>
    </source>
</evidence>
<keyword evidence="3" id="KW-1185">Reference proteome</keyword>
<dbReference type="PANTHER" id="PTHR31065:SF1">
    <property type="entry name" value="OS09G0116050 PROTEIN"/>
    <property type="match status" value="1"/>
</dbReference>
<sequence>MSRIEGQSLAEMLKRGAAMVPHHLFQPKLRFWDERLHLVDVCLLFGFGLPKQVGFSSSSNSSMPRWLEVMLAEKFFNSCMIHETSKKNEKNIFCLDCCSSFCPQCLPPHRPHRLLQVRRYVYHDVVRVDDLEKLIDCSSVQSYTTNSAKVVFLNERPPSRPFRGSGNACLSCYRPLQDPYLFCSLACKVKELLQNEGGLWKELRECEYLPLPSSCDLDEGQLTPDSILESATSSASSGGGAELGVADTEPVSWRKMRSGPRRAAAAAEVASRRKKGVPVRAPLF</sequence>
<evidence type="ECO:0000256" key="1">
    <source>
        <dbReference type="SAM" id="MobiDB-lite"/>
    </source>
</evidence>
<dbReference type="EMBL" id="JACMSC010000016">
    <property type="protein sequence ID" value="KAG6481709.1"/>
    <property type="molecule type" value="Genomic_DNA"/>
</dbReference>
<gene>
    <name evidence="2" type="ORF">ZIOFF_058328</name>
</gene>
<accession>A0A8J5F7X2</accession>
<protein>
    <recommendedName>
        <fullName evidence="4">PLATZ transcription factor family protein</fullName>
    </recommendedName>
</protein>
<organism evidence="2 3">
    <name type="scientific">Zingiber officinale</name>
    <name type="common">Ginger</name>
    <name type="synonym">Amomum zingiber</name>
    <dbReference type="NCBI Taxonomy" id="94328"/>
    <lineage>
        <taxon>Eukaryota</taxon>
        <taxon>Viridiplantae</taxon>
        <taxon>Streptophyta</taxon>
        <taxon>Embryophyta</taxon>
        <taxon>Tracheophyta</taxon>
        <taxon>Spermatophyta</taxon>
        <taxon>Magnoliopsida</taxon>
        <taxon>Liliopsida</taxon>
        <taxon>Zingiberales</taxon>
        <taxon>Zingiberaceae</taxon>
        <taxon>Zingiber</taxon>
    </lineage>
</organism>
<evidence type="ECO:0008006" key="4">
    <source>
        <dbReference type="Google" id="ProtNLM"/>
    </source>
</evidence>
<proteinExistence type="predicted"/>
<dbReference type="AlphaFoldDB" id="A0A8J5F7X2"/>
<evidence type="ECO:0000313" key="3">
    <source>
        <dbReference type="Proteomes" id="UP000734854"/>
    </source>
</evidence>
<dbReference type="Pfam" id="PF04640">
    <property type="entry name" value="PLATZ"/>
    <property type="match status" value="1"/>
</dbReference>
<dbReference type="PANTHER" id="PTHR31065">
    <property type="entry name" value="PLATZ TRANSCRIPTION FACTOR FAMILY PROTEIN"/>
    <property type="match status" value="1"/>
</dbReference>
<dbReference type="Proteomes" id="UP000734854">
    <property type="component" value="Unassembled WGS sequence"/>
</dbReference>
<name>A0A8J5F7X2_ZINOF</name>
<reference evidence="2 3" key="1">
    <citation type="submission" date="2020-08" db="EMBL/GenBank/DDBJ databases">
        <title>Plant Genome Project.</title>
        <authorList>
            <person name="Zhang R.-G."/>
        </authorList>
    </citation>
    <scope>NUCLEOTIDE SEQUENCE [LARGE SCALE GENOMIC DNA]</scope>
    <source>
        <tissue evidence="2">Rhizome</tissue>
    </source>
</reference>
<feature type="region of interest" description="Disordered" evidence="1">
    <location>
        <begin position="229"/>
        <end position="284"/>
    </location>
</feature>
<dbReference type="InterPro" id="IPR006734">
    <property type="entry name" value="PLATZ"/>
</dbReference>